<evidence type="ECO:0000313" key="3">
    <source>
        <dbReference type="Proteomes" id="UP000600918"/>
    </source>
</evidence>
<sequence length="168" mass="18032">MYGKTSESSSNTAAPRTSANGTEGGGENKEGGLGGGFGRFCSGNSEMERHDGRRHSPVFLMSRVCIEWNDSMGDGEGKGAGEEHFRKFLRTVVKFLHWEVVRFCEGKLLNRWGTFDRVGSTASVNRSREGKRGRIRMGEGVEERRKRKGGGGGGGGGGGDGSGGRKKQ</sequence>
<dbReference type="EMBL" id="JACSDY010000015">
    <property type="protein sequence ID" value="KAF7406750.1"/>
    <property type="molecule type" value="Genomic_DNA"/>
</dbReference>
<feature type="compositionally biased region" description="Polar residues" evidence="1">
    <location>
        <begin position="1"/>
        <end position="20"/>
    </location>
</feature>
<feature type="compositionally biased region" description="Basic and acidic residues" evidence="1">
    <location>
        <begin position="126"/>
        <end position="144"/>
    </location>
</feature>
<feature type="compositionally biased region" description="Gly residues" evidence="1">
    <location>
        <begin position="150"/>
        <end position="162"/>
    </location>
</feature>
<dbReference type="Proteomes" id="UP000600918">
    <property type="component" value="Unassembled WGS sequence"/>
</dbReference>
<proteinExistence type="predicted"/>
<dbReference type="AlphaFoldDB" id="A0A834KHH4"/>
<accession>A0A834KHH4</accession>
<name>A0A834KHH4_VESPE</name>
<organism evidence="2 3">
    <name type="scientific">Vespula pensylvanica</name>
    <name type="common">Western yellow jacket</name>
    <name type="synonym">Wasp</name>
    <dbReference type="NCBI Taxonomy" id="30213"/>
    <lineage>
        <taxon>Eukaryota</taxon>
        <taxon>Metazoa</taxon>
        <taxon>Ecdysozoa</taxon>
        <taxon>Arthropoda</taxon>
        <taxon>Hexapoda</taxon>
        <taxon>Insecta</taxon>
        <taxon>Pterygota</taxon>
        <taxon>Neoptera</taxon>
        <taxon>Endopterygota</taxon>
        <taxon>Hymenoptera</taxon>
        <taxon>Apocrita</taxon>
        <taxon>Aculeata</taxon>
        <taxon>Vespoidea</taxon>
        <taxon>Vespidae</taxon>
        <taxon>Vespinae</taxon>
        <taxon>Vespula</taxon>
    </lineage>
</organism>
<evidence type="ECO:0000256" key="1">
    <source>
        <dbReference type="SAM" id="MobiDB-lite"/>
    </source>
</evidence>
<feature type="region of interest" description="Disordered" evidence="1">
    <location>
        <begin position="1"/>
        <end position="37"/>
    </location>
</feature>
<evidence type="ECO:0000313" key="2">
    <source>
        <dbReference type="EMBL" id="KAF7406750.1"/>
    </source>
</evidence>
<protein>
    <submittedName>
        <fullName evidence="2">Uncharacterized protein</fullName>
    </submittedName>
</protein>
<reference evidence="2" key="1">
    <citation type="journal article" date="2020" name="G3 (Bethesda)">
        <title>High-Quality Assemblies for Three Invasive Social Wasps from the &lt;i&gt;Vespula&lt;/i&gt; Genus.</title>
        <authorList>
            <person name="Harrop T.W.R."/>
            <person name="Guhlin J."/>
            <person name="McLaughlin G.M."/>
            <person name="Permina E."/>
            <person name="Stockwell P."/>
            <person name="Gilligan J."/>
            <person name="Le Lec M.F."/>
            <person name="Gruber M.A.M."/>
            <person name="Quinn O."/>
            <person name="Lovegrove M."/>
            <person name="Duncan E.J."/>
            <person name="Remnant E.J."/>
            <person name="Van Eeckhoven J."/>
            <person name="Graham B."/>
            <person name="Knapp R.A."/>
            <person name="Langford K.W."/>
            <person name="Kronenberg Z."/>
            <person name="Press M.O."/>
            <person name="Eacker S.M."/>
            <person name="Wilson-Rankin E.E."/>
            <person name="Purcell J."/>
            <person name="Lester P.J."/>
            <person name="Dearden P.K."/>
        </authorList>
    </citation>
    <scope>NUCLEOTIDE SEQUENCE</scope>
    <source>
        <strain evidence="2">Volc-1</strain>
    </source>
</reference>
<gene>
    <name evidence="2" type="ORF">H0235_014406</name>
</gene>
<feature type="region of interest" description="Disordered" evidence="1">
    <location>
        <begin position="121"/>
        <end position="168"/>
    </location>
</feature>
<comment type="caution">
    <text evidence="2">The sequence shown here is derived from an EMBL/GenBank/DDBJ whole genome shotgun (WGS) entry which is preliminary data.</text>
</comment>
<keyword evidence="3" id="KW-1185">Reference proteome</keyword>